<keyword evidence="6" id="KW-0547">Nucleotide-binding</keyword>
<dbReference type="GO" id="GO:0005524">
    <property type="term" value="F:ATP binding"/>
    <property type="evidence" value="ECO:0007669"/>
    <property type="project" value="UniProtKB-KW"/>
</dbReference>
<dbReference type="GO" id="GO:0043138">
    <property type="term" value="F:3'-5' DNA helicase activity"/>
    <property type="evidence" value="ECO:0007669"/>
    <property type="project" value="UniProtKB-EC"/>
</dbReference>
<evidence type="ECO:0000256" key="1">
    <source>
        <dbReference type="ARBA" id="ARBA00007816"/>
    </source>
</evidence>
<dbReference type="SUPFAM" id="SSF52540">
    <property type="entry name" value="P-loop containing nucleoside triphosphate hydrolases"/>
    <property type="match status" value="1"/>
</dbReference>
<dbReference type="EMBL" id="AP031322">
    <property type="protein sequence ID" value="BFH73827.1"/>
    <property type="molecule type" value="Genomic_DNA"/>
</dbReference>
<dbReference type="GO" id="GO:0043139">
    <property type="term" value="F:5'-3' DNA helicase activity"/>
    <property type="evidence" value="ECO:0007669"/>
    <property type="project" value="UniProtKB-EC"/>
</dbReference>
<comment type="catalytic activity">
    <reaction evidence="2">
        <text>Couples ATP hydrolysis with the unwinding of duplex DNA by translocating in the 3'-5' direction.</text>
        <dbReference type="EC" id="5.6.2.4"/>
    </reaction>
</comment>
<gene>
    <name evidence="6" type="ORF">SJAV_17710</name>
</gene>
<organism evidence="6">
    <name type="scientific">Sulfurisphaera javensis</name>
    <dbReference type="NCBI Taxonomy" id="2049879"/>
    <lineage>
        <taxon>Archaea</taxon>
        <taxon>Thermoproteota</taxon>
        <taxon>Thermoprotei</taxon>
        <taxon>Sulfolobales</taxon>
        <taxon>Sulfolobaceae</taxon>
        <taxon>Sulfurisphaera</taxon>
    </lineage>
</organism>
<evidence type="ECO:0000256" key="2">
    <source>
        <dbReference type="ARBA" id="ARBA00034617"/>
    </source>
</evidence>
<comment type="similarity">
    <text evidence="1">Belongs to the HerA family.</text>
</comment>
<dbReference type="Gene3D" id="3.40.50.300">
    <property type="entry name" value="P-loop containing nucleotide triphosphate hydrolases"/>
    <property type="match status" value="2"/>
</dbReference>
<dbReference type="KEGG" id="sjv:SJAV_17710"/>
<dbReference type="InterPro" id="IPR002789">
    <property type="entry name" value="HerA_central"/>
</dbReference>
<name>A0AAT9GSN1_9CREN</name>
<dbReference type="AlphaFoldDB" id="A0AAT9GSN1"/>
<dbReference type="InterPro" id="IPR008571">
    <property type="entry name" value="HerA-like"/>
</dbReference>
<feature type="domain" description="Helicase HerA central" evidence="5">
    <location>
        <begin position="128"/>
        <end position="374"/>
    </location>
</feature>
<dbReference type="InterPro" id="IPR027417">
    <property type="entry name" value="P-loop_NTPase"/>
</dbReference>
<evidence type="ECO:0000313" key="6">
    <source>
        <dbReference type="EMBL" id="BFH73827.1"/>
    </source>
</evidence>
<accession>A0AAT9GSN1</accession>
<evidence type="ECO:0000256" key="3">
    <source>
        <dbReference type="ARBA" id="ARBA00048954"/>
    </source>
</evidence>
<proteinExistence type="inferred from homology"/>
<protein>
    <submittedName>
        <fullName evidence="6">ATP-binding protein</fullName>
    </submittedName>
</protein>
<sequence length="527" mass="58569">MESVGIVLQRGENNSISALLKADIEITSGQLFLIEDGSKKTVVRLDEYSYINEFFDEKAPFSKTLLNDKIDVELLHMNTVIKAEMSIVKRYNHSSVPKPGSIVKLLPEIKDEKDLLSFYQIPSLQGYIEYGRLAGSKIPLLLDLNAITMHIGIFGETGSGKSYNMRYLITLLSNIKLGDKLTAIPMIIIDANGDYSDFTSFNIDLISGGRGWIKKYVMRDTLSDAEVRLSIDLSLFTAKDLADFIISLKYGDSAPNSLQSNLLEQVLLQHDPQEYNWLLGSREGIEALKTELEELKTSGFSPSTIRAVNSSLEVFYGKVKKYNLVSSSSSINEQTLDVIWNTKGLGIIDFSSDGSPGVDISTKQLIVSYIARLILDYLTKSKYSGKQKLLALVIEEAQNYIPSSDYPVNARITKDVLVTLATQGRKFGVSLFLVSQRPAFVDKYVLSMLNTFFFHRIYHEDVKYVMSATGGLPEHLSKSLPSLDTGYVIVSGLMSALRSPALVKIPWDDRIGSYAGYVSDIESILVG</sequence>
<comment type="catalytic activity">
    <reaction evidence="4">
        <text>ATP + H2O = ADP + phosphate + H(+)</text>
        <dbReference type="Rhea" id="RHEA:13065"/>
        <dbReference type="ChEBI" id="CHEBI:15377"/>
        <dbReference type="ChEBI" id="CHEBI:15378"/>
        <dbReference type="ChEBI" id="CHEBI:30616"/>
        <dbReference type="ChEBI" id="CHEBI:43474"/>
        <dbReference type="ChEBI" id="CHEBI:456216"/>
        <dbReference type="EC" id="5.6.2.4"/>
    </reaction>
</comment>
<dbReference type="Pfam" id="PF01935">
    <property type="entry name" value="DUF87"/>
    <property type="match status" value="1"/>
</dbReference>
<keyword evidence="6" id="KW-0067">ATP-binding</keyword>
<evidence type="ECO:0000259" key="5">
    <source>
        <dbReference type="Pfam" id="PF01935"/>
    </source>
</evidence>
<dbReference type="PANTHER" id="PTHR42957:SF2">
    <property type="entry name" value="HELICASE HERA CENTRAL DOMAIN-CONTAINING PROTEIN"/>
    <property type="match status" value="1"/>
</dbReference>
<comment type="catalytic activity">
    <reaction evidence="3">
        <text>ATP + H2O = ADP + phosphate + H(+)</text>
        <dbReference type="Rhea" id="RHEA:13065"/>
        <dbReference type="ChEBI" id="CHEBI:15377"/>
        <dbReference type="ChEBI" id="CHEBI:15378"/>
        <dbReference type="ChEBI" id="CHEBI:30616"/>
        <dbReference type="ChEBI" id="CHEBI:43474"/>
        <dbReference type="ChEBI" id="CHEBI:456216"/>
        <dbReference type="EC" id="5.6.2.3"/>
    </reaction>
</comment>
<reference evidence="6" key="1">
    <citation type="submission" date="2024-03" db="EMBL/GenBank/DDBJ databases">
        <title>Complete genome sequence of Sulfurisphaera javensis strain KD-1.</title>
        <authorList>
            <person name="Sakai H."/>
            <person name="Nur N."/>
            <person name="Suwanto A."/>
            <person name="Kurosawa N."/>
        </authorList>
    </citation>
    <scope>NUCLEOTIDE SEQUENCE</scope>
    <source>
        <strain evidence="6">KD-1</strain>
    </source>
</reference>
<evidence type="ECO:0000256" key="4">
    <source>
        <dbReference type="ARBA" id="ARBA00048988"/>
    </source>
</evidence>
<dbReference type="PANTHER" id="PTHR42957">
    <property type="entry name" value="HELICASE MJ1565-RELATED"/>
    <property type="match status" value="1"/>
</dbReference>